<organism evidence="1 2">
    <name type="scientific">Adineta steineri</name>
    <dbReference type="NCBI Taxonomy" id="433720"/>
    <lineage>
        <taxon>Eukaryota</taxon>
        <taxon>Metazoa</taxon>
        <taxon>Spiralia</taxon>
        <taxon>Gnathifera</taxon>
        <taxon>Rotifera</taxon>
        <taxon>Eurotatoria</taxon>
        <taxon>Bdelloidea</taxon>
        <taxon>Adinetida</taxon>
        <taxon>Adinetidae</taxon>
        <taxon>Adineta</taxon>
    </lineage>
</organism>
<dbReference type="EMBL" id="CAJOAY010036956">
    <property type="protein sequence ID" value="CAF4460770.1"/>
    <property type="molecule type" value="Genomic_DNA"/>
</dbReference>
<reference evidence="1" key="1">
    <citation type="submission" date="2021-02" db="EMBL/GenBank/DDBJ databases">
        <authorList>
            <person name="Nowell W R."/>
        </authorList>
    </citation>
    <scope>NUCLEOTIDE SEQUENCE</scope>
</reference>
<evidence type="ECO:0000313" key="1">
    <source>
        <dbReference type="EMBL" id="CAF4460770.1"/>
    </source>
</evidence>
<proteinExistence type="predicted"/>
<sequence>LKRKQSYVSNKTLTYKMVIERVIKRFLLYYKDPRLGLTETSDAFQVKEIKNDISSLHYELSNVIDEVDEMCSSLIQPMNKFNQDLSKCFDFEQIQQHLNSQKQ</sequence>
<evidence type="ECO:0000313" key="2">
    <source>
        <dbReference type="Proteomes" id="UP000663881"/>
    </source>
</evidence>
<protein>
    <submittedName>
        <fullName evidence="1">Uncharacterized protein</fullName>
    </submittedName>
</protein>
<name>A0A820SRZ3_9BILA</name>
<comment type="caution">
    <text evidence="1">The sequence shown here is derived from an EMBL/GenBank/DDBJ whole genome shotgun (WGS) entry which is preliminary data.</text>
</comment>
<gene>
    <name evidence="1" type="ORF">OKA104_LOCUS54680</name>
</gene>
<dbReference type="Proteomes" id="UP000663881">
    <property type="component" value="Unassembled WGS sequence"/>
</dbReference>
<feature type="non-terminal residue" evidence="1">
    <location>
        <position position="1"/>
    </location>
</feature>
<dbReference type="AlphaFoldDB" id="A0A820SRZ3"/>
<accession>A0A820SRZ3</accession>